<dbReference type="AlphaFoldDB" id="A0A819Z6N3"/>
<evidence type="ECO:0000313" key="2">
    <source>
        <dbReference type="EMBL" id="CAF4172161.1"/>
    </source>
</evidence>
<keyword evidence="3" id="KW-1185">Reference proteome</keyword>
<dbReference type="EMBL" id="CAJOBG010005985">
    <property type="protein sequence ID" value="CAF4172161.1"/>
    <property type="molecule type" value="Genomic_DNA"/>
</dbReference>
<proteinExistence type="predicted"/>
<evidence type="ECO:0000313" key="1">
    <source>
        <dbReference type="EMBL" id="CAF3908814.1"/>
    </source>
</evidence>
<reference evidence="2" key="1">
    <citation type="submission" date="2021-02" db="EMBL/GenBank/DDBJ databases">
        <authorList>
            <person name="Nowell W R."/>
        </authorList>
    </citation>
    <scope>NUCLEOTIDE SEQUENCE</scope>
</reference>
<dbReference type="EMBL" id="CAJOBH010002483">
    <property type="protein sequence ID" value="CAF3908814.1"/>
    <property type="molecule type" value="Genomic_DNA"/>
</dbReference>
<gene>
    <name evidence="1" type="ORF">BYL167_LOCUS8868</name>
    <name evidence="2" type="ORF">OVN521_LOCUS24769</name>
</gene>
<accession>A0A819Z6N3</accession>
<evidence type="ECO:0000313" key="3">
    <source>
        <dbReference type="Proteomes" id="UP000663866"/>
    </source>
</evidence>
<protein>
    <submittedName>
        <fullName evidence="2">Uncharacterized protein</fullName>
    </submittedName>
</protein>
<organism evidence="2 3">
    <name type="scientific">Rotaria magnacalcarata</name>
    <dbReference type="NCBI Taxonomy" id="392030"/>
    <lineage>
        <taxon>Eukaryota</taxon>
        <taxon>Metazoa</taxon>
        <taxon>Spiralia</taxon>
        <taxon>Gnathifera</taxon>
        <taxon>Rotifera</taxon>
        <taxon>Eurotatoria</taxon>
        <taxon>Bdelloidea</taxon>
        <taxon>Philodinida</taxon>
        <taxon>Philodinidae</taxon>
        <taxon>Rotaria</taxon>
    </lineage>
</organism>
<comment type="caution">
    <text evidence="2">The sequence shown here is derived from an EMBL/GenBank/DDBJ whole genome shotgun (WGS) entry which is preliminary data.</text>
</comment>
<name>A0A819Z6N3_9BILA</name>
<dbReference type="Proteomes" id="UP000663866">
    <property type="component" value="Unassembled WGS sequence"/>
</dbReference>
<sequence>MGNCFPGGKASLTSLVAFDYEVDEKQVTVVSQTGGLGQGIYLVTFPGITTPIRYDRVGSVYMRHSSAPPLPHEISNQVTPTGKPSNHPVIAYAAADNQIPAQSITMIKMTEERGSGVYHLNINGNRIVYKKMGTVFMKAGSIIPVLAIFTFHVYDNLTTTELVHKIITSITANTYRVQPFMEYMKNIDIAGSDKQSNKIIQAEEVLSIKNLSYSSPINNKHILMDNLNLILNEGQRLLITGLNHFFL</sequence>
<dbReference type="Proteomes" id="UP000681967">
    <property type="component" value="Unassembled WGS sequence"/>
</dbReference>